<keyword evidence="1" id="KW-0472">Membrane</keyword>
<evidence type="ECO:0000256" key="1">
    <source>
        <dbReference type="SAM" id="Phobius"/>
    </source>
</evidence>
<sequence length="337" mass="35466">MCGCEYLDIPWTLNSAAAARRANKCRDNCNYKSDLETDPKRRCMVATTAELPMMMPKTTESKKTAVTVRIDANMAATVQRTADGIEAAAYIVVVASMVIAMCSPGIRKSQTMLVLLASIYIVVVCVSVVDVVAESGVVFVAVDESAVGGVAFVVGGVADAPNFVVAAGMSAAKISLVVAIVVDASPSQATKSSATVAPHLASTAAMAINVVPYSRPVGSISPVAAGVCSVDRDCCRHRSSVAPNGYMAHVHIWYTSVFVDSLDKRNGHAYAVDVLNVASQPVSLDAQQHDKLAAEIDSGVDRVHRAMVVVSRVAVVARWVQAHVCWGFDCSCLGCND</sequence>
<accession>W8AL89</accession>
<feature type="transmembrane region" description="Helical" evidence="1">
    <location>
        <begin position="87"/>
        <end position="106"/>
    </location>
</feature>
<dbReference type="AlphaFoldDB" id="W8AL89"/>
<organism evidence="2">
    <name type="scientific">Ceratitis capitata</name>
    <name type="common">Mediterranean fruit fly</name>
    <name type="synonym">Tephritis capitata</name>
    <dbReference type="NCBI Taxonomy" id="7213"/>
    <lineage>
        <taxon>Eukaryota</taxon>
        <taxon>Metazoa</taxon>
        <taxon>Ecdysozoa</taxon>
        <taxon>Arthropoda</taxon>
        <taxon>Hexapoda</taxon>
        <taxon>Insecta</taxon>
        <taxon>Pterygota</taxon>
        <taxon>Neoptera</taxon>
        <taxon>Endopterygota</taxon>
        <taxon>Diptera</taxon>
        <taxon>Brachycera</taxon>
        <taxon>Muscomorpha</taxon>
        <taxon>Tephritoidea</taxon>
        <taxon>Tephritidae</taxon>
        <taxon>Ceratitis</taxon>
        <taxon>Ceratitis</taxon>
    </lineage>
</organism>
<name>W8AL89_CERCA</name>
<keyword evidence="1" id="KW-1133">Transmembrane helix</keyword>
<dbReference type="EMBL" id="GAMC01019908">
    <property type="protein sequence ID" value="JAB86647.1"/>
    <property type="molecule type" value="mRNA"/>
</dbReference>
<feature type="transmembrane region" description="Helical" evidence="1">
    <location>
        <begin position="113"/>
        <end position="142"/>
    </location>
</feature>
<keyword evidence="1" id="KW-0812">Transmembrane</keyword>
<protein>
    <submittedName>
        <fullName evidence="2">Uncharacterized protein</fullName>
    </submittedName>
</protein>
<reference evidence="2" key="1">
    <citation type="submission" date="2013-07" db="EMBL/GenBank/DDBJ databases">
        <authorList>
            <person name="Geib S."/>
        </authorList>
    </citation>
    <scope>NUCLEOTIDE SEQUENCE</scope>
</reference>
<evidence type="ECO:0000313" key="2">
    <source>
        <dbReference type="EMBL" id="JAB86647.1"/>
    </source>
</evidence>
<proteinExistence type="evidence at transcript level"/>
<reference evidence="2" key="2">
    <citation type="journal article" date="2014" name="BMC Genomics">
        <title>A genomic perspective to assessing quality of mass-reared SIT flies used in Mediterranean fruit fly (Ceratitis capitata) eradication in California.</title>
        <authorList>
            <person name="Calla B."/>
            <person name="Hall B."/>
            <person name="Hou S."/>
            <person name="Geib S.M."/>
        </authorList>
    </citation>
    <scope>NUCLEOTIDE SEQUENCE</scope>
</reference>